<evidence type="ECO:0000256" key="5">
    <source>
        <dbReference type="ARBA" id="ARBA00022555"/>
    </source>
</evidence>
<feature type="compositionally biased region" description="Basic and acidic residues" evidence="24">
    <location>
        <begin position="455"/>
        <end position="471"/>
    </location>
</feature>
<dbReference type="SUPFAM" id="SSF55186">
    <property type="entry name" value="ThrRS/AlaRS common domain"/>
    <property type="match status" value="1"/>
</dbReference>
<protein>
    <recommendedName>
        <fullName evidence="22">Alanine--tRNA ligase</fullName>
        <ecNumber evidence="22">6.1.1.7</ecNumber>
    </recommendedName>
    <alternativeName>
        <fullName evidence="22">Alanyl-tRNA synthetase</fullName>
        <shortName evidence="22">AlaRS</shortName>
    </alternativeName>
</protein>
<feature type="region of interest" description="Disordered" evidence="24">
    <location>
        <begin position="349"/>
        <end position="581"/>
    </location>
</feature>
<feature type="binding site" evidence="22">
    <location>
        <position position="1307"/>
    </location>
    <ligand>
        <name>Zn(2+)</name>
        <dbReference type="ChEBI" id="CHEBI:29105"/>
    </ligand>
</feature>
<comment type="domain">
    <text evidence="22">Consists of three domains; the N-terminal catalytic domain, the editing domain and the C-terminal C-Ala domain. The editing domain removes incorrectly charged amino acids, while the C-Ala domain, along with tRNA(Ala), serves as a bridge to cooperatively bring together the editing and aminoacylation centers thus stimulating deacylation of misacylated tRNAs.</text>
</comment>
<comment type="caution">
    <text evidence="26">The sequence shown here is derived from an EMBL/GenBank/DDBJ whole genome shotgun (WGS) entry which is preliminary data.</text>
</comment>
<sequence>MLDRPVTSAADLNSRVELLKPKITLPETEDSWETISKGIKSLSDLCQNGACDFTAELITILRSISRPLTSSMISERTRLSGVAFELTTAVAGGLGRSFDPLLPIFFPVLLSLCGRTNKVIITRARACITTIVEATQLPSILPYFLQSIKDKSMSIRLTAAEGTLTCMNCFNPPDLEKDNRARDIETVIRVTARDSQGDIRAVSRKLFEAYKLLLPNRVESFTAPLSPKMKKYLDIKATTVHLEPLITRSTTTSIAKSHLSSSTSAMSSTRGRTETSRPLIHTRSASSSALSSDQRSVTATAKLPPARAPTRNKPGKTDMAPPLFVPVRPAQSSRVVSVSRSTSAVESRTGVVSTQALRPAAAMGSAHPPVGLPTRPTSANSHREVPHRPQTLITNLPGTQELSSGPRRVPISDVQSSETNKQLKVDVARARVNSAAPRPMPADPKPRTNMPHVAPIREKAKPVPKVRDTRLPRPPSPGKTVKSGGLTQPTLSQLSRLKATAERKPPGAAAPKQPWGRPASKSSTSREPTAAQKGNIKPSPDLEGKADRLTKPTQIPLPPSPIQSTADLPSSNTNGEPTSVSEIPAAPLLAPVTLPQDESGLPCITKEAAGVPTEGDDISPPPADHGTPVLIEVPPTPNTIDGDGASYCGVQNGGRLLVGDHLETSNPTEEHLESGIPTTPRALLLSDTKSESPTKTPISMVNQPYSGPWTAAKVREEFFTFFRSKNHTFVPSSPTIPFDDPTLLFANAGMNQYKSIFLGTVDPHSDMSKLKRAFNSQKCIRAGGKHNDLEDVGKDSYHHTFFEMLGNWSFGDYFKKEAVAYSWELLTQVYGLPKDRLYVTYFEGDSKNGLEPDLEAKEFWIEQGVLEDHILPGNAKDNFWEMGPTGPCGPCSEIHYDRIGGRNASHLVNRDDPDVLEIWNNVFIQFNREDDGSLKPLPSKHVDTGMGFERLVSVVQDKRSNYDTDVFTPIFEKVQQLTGVRPYEGRFGDDDKDGIDTAYRVVADHVRTLTFALSDGGVPNNVGRGYVLRRILRRGARFARKKLGVTIGSFFSSLVPVVVENMGSVFPEITRKLDDIKELLDEEEESFSRTLDRGEKLFDQFAATAKEKGAAVLSGKDVWRLYDTFGFPDDLTRLMAEEHGLGVNDEEFTAAQAASKDASKATKKSGGTDFVKLDVHDIAALESNDSVPKTDDSAKFNLGNITANVKAIFYNKAFVSSTYDIPEDATFGILLDRTSFYAESGGQEYDTGNIVVDGVADFDVTNVQVYNGYVLHTGNLKYGRINVGDEVVSSYDELRRWPLRNNHTATHILNFALREVLGDHIDQKGSLVAPTKLRFDFSHKAQIGVPELSQIESMSVDWIKKNVRVFSKDLDLRTAHQIPGLRAVFGETYPDPVRVVTLEFDVEDIAKDVENPKWRKTSVEFCGGTHVVKTGDIKDFVITEESGIAKGIRRIVAVTGHEAQNVTRAAETLKAKLDALKHVSGKEKDVALKALSVELGQSDISVIRKAELKDRLTALRKAFDKQLKEKETAANKEAVDKLQQHFKDDAKSEAYVAILDVDGNSKILQSVVSQGKKLGKAVYVLSVDKEGGKVAHVNYVPPSLKEKGLDARTWASRVTDVLGGKAGGKEESAQGVGTEVLKVHEALDVARTYLTTIISSSPTLSISKLRPPSAPSRCSSEQPSLRIPVQSHVRYTRFLNPTTLHSPSRSSVVLLSRPGLLVRNRVDGYDCMWIN</sequence>
<evidence type="ECO:0000256" key="3">
    <source>
        <dbReference type="ARBA" id="ARBA00009549"/>
    </source>
</evidence>
<dbReference type="SUPFAM" id="SSF48371">
    <property type="entry name" value="ARM repeat"/>
    <property type="match status" value="1"/>
</dbReference>
<dbReference type="GO" id="GO:0002161">
    <property type="term" value="F:aminoacyl-tRNA deacylase activity"/>
    <property type="evidence" value="ECO:0007669"/>
    <property type="project" value="TreeGrafter"/>
</dbReference>
<evidence type="ECO:0000256" key="19">
    <source>
        <dbReference type="ARBA" id="ARBA00023212"/>
    </source>
</evidence>
<evidence type="ECO:0000256" key="22">
    <source>
        <dbReference type="HAMAP-Rule" id="MF_03133"/>
    </source>
</evidence>
<evidence type="ECO:0000256" key="18">
    <source>
        <dbReference type="ARBA" id="ARBA00023146"/>
    </source>
</evidence>
<dbReference type="InterPro" id="IPR045864">
    <property type="entry name" value="aa-tRNA-synth_II/BPL/LPL"/>
</dbReference>
<dbReference type="PANTHER" id="PTHR11777:SF9">
    <property type="entry name" value="ALANINE--TRNA LIGASE, CYTOPLASMIC"/>
    <property type="match status" value="1"/>
</dbReference>
<keyword evidence="4 22" id="KW-0963">Cytoplasm</keyword>
<dbReference type="GO" id="GO:0070143">
    <property type="term" value="P:mitochondrial alanyl-tRNA aminoacylation"/>
    <property type="evidence" value="ECO:0007669"/>
    <property type="project" value="UniProtKB-UniRule"/>
</dbReference>
<dbReference type="CDD" id="cd00673">
    <property type="entry name" value="AlaRS_core"/>
    <property type="match status" value="1"/>
</dbReference>
<comment type="subcellular location">
    <subcellularLocation>
        <location evidence="1">Cytoplasm</location>
        <location evidence="1">Cytoskeleton</location>
        <location evidence="1">Spindle</location>
    </subcellularLocation>
    <subcellularLocation>
        <location evidence="22">Mitochondrion</location>
    </subcellularLocation>
    <subcellularLocation>
        <location evidence="22">Cytoplasm</location>
    </subcellularLocation>
</comment>
<keyword evidence="14 22" id="KW-0067">ATP-binding</keyword>
<dbReference type="GO" id="GO:0005874">
    <property type="term" value="C:microtubule"/>
    <property type="evidence" value="ECO:0007669"/>
    <property type="project" value="UniProtKB-KW"/>
</dbReference>
<comment type="catalytic activity">
    <reaction evidence="20 22">
        <text>tRNA(Ala) + L-alanine + ATP = L-alanyl-tRNA(Ala) + AMP + diphosphate</text>
        <dbReference type="Rhea" id="RHEA:12540"/>
        <dbReference type="Rhea" id="RHEA-COMP:9657"/>
        <dbReference type="Rhea" id="RHEA-COMP:9923"/>
        <dbReference type="ChEBI" id="CHEBI:30616"/>
        <dbReference type="ChEBI" id="CHEBI:33019"/>
        <dbReference type="ChEBI" id="CHEBI:57972"/>
        <dbReference type="ChEBI" id="CHEBI:78442"/>
        <dbReference type="ChEBI" id="CHEBI:78497"/>
        <dbReference type="ChEBI" id="CHEBI:456215"/>
        <dbReference type="EC" id="6.1.1.7"/>
    </reaction>
</comment>
<dbReference type="GO" id="GO:0005524">
    <property type="term" value="F:ATP binding"/>
    <property type="evidence" value="ECO:0007669"/>
    <property type="project" value="UniProtKB-UniRule"/>
</dbReference>
<dbReference type="Gene3D" id="3.10.310.40">
    <property type="match status" value="1"/>
</dbReference>
<evidence type="ECO:0000256" key="11">
    <source>
        <dbReference type="ARBA" id="ARBA00022741"/>
    </source>
</evidence>
<dbReference type="Pfam" id="PF01411">
    <property type="entry name" value="tRNA-synt_2c"/>
    <property type="match status" value="1"/>
</dbReference>
<dbReference type="PRINTS" id="PR00980">
    <property type="entry name" value="TRNASYNTHALA"/>
</dbReference>
<dbReference type="InterPro" id="IPR016024">
    <property type="entry name" value="ARM-type_fold"/>
</dbReference>
<dbReference type="Gene3D" id="3.30.930.10">
    <property type="entry name" value="Bira Bifunctional Protein, Domain 2"/>
    <property type="match status" value="1"/>
</dbReference>
<dbReference type="Pfam" id="PF26023">
    <property type="entry name" value="ALA1"/>
    <property type="match status" value="1"/>
</dbReference>
<keyword evidence="6 22" id="KW-0436">Ligase</keyword>
<proteinExistence type="inferred from homology"/>
<dbReference type="InterPro" id="IPR002318">
    <property type="entry name" value="Ala-tRNA-lgiase_IIc"/>
</dbReference>
<dbReference type="SMART" id="SM00863">
    <property type="entry name" value="tRNA_SAD"/>
    <property type="match status" value="1"/>
</dbReference>
<dbReference type="GO" id="GO:0008270">
    <property type="term" value="F:zinc ion binding"/>
    <property type="evidence" value="ECO:0007669"/>
    <property type="project" value="UniProtKB-UniRule"/>
</dbReference>
<dbReference type="InterPro" id="IPR050058">
    <property type="entry name" value="Ala-tRNA_ligase"/>
</dbReference>
<keyword evidence="5 22" id="KW-0820">tRNA-binding</keyword>
<dbReference type="EMBL" id="JAACJP010000003">
    <property type="protein sequence ID" value="KAF5385819.1"/>
    <property type="molecule type" value="Genomic_DNA"/>
</dbReference>
<feature type="repeat" description="HEAT" evidence="23">
    <location>
        <begin position="140"/>
        <end position="178"/>
    </location>
</feature>
<dbReference type="Gene3D" id="3.30.980.10">
    <property type="entry name" value="Threonyl-trna Synthetase, Chain A, domain 2"/>
    <property type="match status" value="1"/>
</dbReference>
<dbReference type="FunFam" id="3.30.980.10:FF:000004">
    <property type="entry name" value="Alanine--tRNA ligase, cytoplasmic"/>
    <property type="match status" value="1"/>
</dbReference>
<dbReference type="InterPro" id="IPR003156">
    <property type="entry name" value="DHHA1_dom"/>
</dbReference>
<keyword evidence="13 22" id="KW-0862">Zinc</keyword>
<dbReference type="PROSITE" id="PS50860">
    <property type="entry name" value="AA_TRNA_LIGASE_II_ALA"/>
    <property type="match status" value="1"/>
</dbReference>
<evidence type="ECO:0000256" key="4">
    <source>
        <dbReference type="ARBA" id="ARBA00022490"/>
    </source>
</evidence>
<dbReference type="SUPFAM" id="SSF55681">
    <property type="entry name" value="Class II aaRS and biotin synthetases"/>
    <property type="match status" value="1"/>
</dbReference>
<keyword evidence="12" id="KW-0498">Mitosis</keyword>
<comment type="cofactor">
    <cofactor evidence="22">
        <name>Zn(2+)</name>
        <dbReference type="ChEBI" id="CHEBI:29105"/>
    </cofactor>
    <text evidence="22">Binds 1 zinc ion per subunit.</text>
</comment>
<dbReference type="NCBIfam" id="TIGR00344">
    <property type="entry name" value="alaS"/>
    <property type="match status" value="1"/>
</dbReference>
<dbReference type="InterPro" id="IPR023033">
    <property type="entry name" value="Ala_tRNA_ligase_euk/bac"/>
</dbReference>
<evidence type="ECO:0000256" key="7">
    <source>
        <dbReference type="ARBA" id="ARBA00022618"/>
    </source>
</evidence>
<dbReference type="InterPro" id="IPR018162">
    <property type="entry name" value="Ala-tRNA-ligase_IIc_anticod-bd"/>
</dbReference>
<evidence type="ECO:0000259" key="25">
    <source>
        <dbReference type="PROSITE" id="PS50860"/>
    </source>
</evidence>
<dbReference type="Gene3D" id="2.40.30.130">
    <property type="match status" value="1"/>
</dbReference>
<evidence type="ECO:0000256" key="20">
    <source>
        <dbReference type="ARBA" id="ARBA00048300"/>
    </source>
</evidence>
<keyword evidence="7" id="KW-0132">Cell division</keyword>
<comment type="similarity">
    <text evidence="2">Belongs to the class-II aminoacyl-tRNA synthetase family. Alax-L subfamily.</text>
</comment>
<keyword evidence="12" id="KW-0131">Cell cycle</keyword>
<evidence type="ECO:0000256" key="13">
    <source>
        <dbReference type="ARBA" id="ARBA00022833"/>
    </source>
</evidence>
<dbReference type="HAMAP" id="MF_00036_B">
    <property type="entry name" value="Ala_tRNA_synth_B"/>
    <property type="match status" value="1"/>
</dbReference>
<dbReference type="InterPro" id="IPR018165">
    <property type="entry name" value="Ala-tRNA-synth_IIc_core"/>
</dbReference>
<feature type="compositionally biased region" description="Polar residues" evidence="24">
    <location>
        <begin position="485"/>
        <end position="495"/>
    </location>
</feature>
<dbReference type="Proteomes" id="UP000565441">
    <property type="component" value="Unassembled WGS sequence"/>
</dbReference>
<evidence type="ECO:0000256" key="15">
    <source>
        <dbReference type="ARBA" id="ARBA00022884"/>
    </source>
</evidence>
<evidence type="ECO:0000256" key="6">
    <source>
        <dbReference type="ARBA" id="ARBA00022598"/>
    </source>
</evidence>
<evidence type="ECO:0000256" key="17">
    <source>
        <dbReference type="ARBA" id="ARBA00023128"/>
    </source>
</evidence>
<keyword evidence="8" id="KW-0493">Microtubule</keyword>
<dbReference type="InterPro" id="IPR021133">
    <property type="entry name" value="HEAT_type_2"/>
</dbReference>
<feature type="region of interest" description="Disordered" evidence="24">
    <location>
        <begin position="252"/>
        <end position="324"/>
    </location>
</feature>
<dbReference type="InterPro" id="IPR011989">
    <property type="entry name" value="ARM-like"/>
</dbReference>
<feature type="domain" description="Alanyl-transfer RNA synthetases family profile" evidence="25">
    <location>
        <begin position="709"/>
        <end position="1465"/>
    </location>
</feature>
<dbReference type="InterPro" id="IPR009000">
    <property type="entry name" value="Transl_B-barrel_sf"/>
</dbReference>
<keyword evidence="17 22" id="KW-0496">Mitochondrion</keyword>
<gene>
    <name evidence="22" type="primary">ALA1</name>
    <name evidence="26" type="ORF">D9615_002444</name>
</gene>
<organism evidence="26 27">
    <name type="scientific">Tricholomella constricta</name>
    <dbReference type="NCBI Taxonomy" id="117010"/>
    <lineage>
        <taxon>Eukaryota</taxon>
        <taxon>Fungi</taxon>
        <taxon>Dikarya</taxon>
        <taxon>Basidiomycota</taxon>
        <taxon>Agaricomycotina</taxon>
        <taxon>Agaricomycetes</taxon>
        <taxon>Agaricomycetidae</taxon>
        <taxon>Agaricales</taxon>
        <taxon>Tricholomatineae</taxon>
        <taxon>Lyophyllaceae</taxon>
        <taxon>Tricholomella</taxon>
    </lineage>
</organism>
<keyword evidence="9 22" id="KW-0479">Metal-binding</keyword>
<keyword evidence="27" id="KW-1185">Reference proteome</keyword>
<evidence type="ECO:0000256" key="24">
    <source>
        <dbReference type="SAM" id="MobiDB-lite"/>
    </source>
</evidence>
<evidence type="ECO:0000256" key="1">
    <source>
        <dbReference type="ARBA" id="ARBA00004186"/>
    </source>
</evidence>
<dbReference type="Pfam" id="PF12348">
    <property type="entry name" value="CLASP_N"/>
    <property type="match status" value="1"/>
</dbReference>
<feature type="binding site" evidence="22">
    <location>
        <position position="1426"/>
    </location>
    <ligand>
        <name>Zn(2+)</name>
        <dbReference type="ChEBI" id="CHEBI:29105"/>
    </ligand>
</feature>
<name>A0A8H5HMG5_9AGAR</name>
<evidence type="ECO:0000256" key="2">
    <source>
        <dbReference type="ARBA" id="ARBA00008429"/>
    </source>
</evidence>
<evidence type="ECO:0000256" key="23">
    <source>
        <dbReference type="PROSITE-ProRule" id="PRU00103"/>
    </source>
</evidence>
<feature type="compositionally biased region" description="Polar residues" evidence="24">
    <location>
        <begin position="562"/>
        <end position="581"/>
    </location>
</feature>
<accession>A0A8H5HMG5</accession>
<dbReference type="OrthoDB" id="2423964at2759"/>
<evidence type="ECO:0000256" key="8">
    <source>
        <dbReference type="ARBA" id="ARBA00022701"/>
    </source>
</evidence>
<dbReference type="GO" id="GO:0005739">
    <property type="term" value="C:mitochondrion"/>
    <property type="evidence" value="ECO:0007669"/>
    <property type="project" value="UniProtKB-SubCell"/>
</dbReference>
<comment type="similarity">
    <text evidence="3">Belongs to the CLASP family.</text>
</comment>
<evidence type="ECO:0000256" key="14">
    <source>
        <dbReference type="ARBA" id="ARBA00022840"/>
    </source>
</evidence>
<reference evidence="26 27" key="1">
    <citation type="journal article" date="2020" name="ISME J.">
        <title>Uncovering the hidden diversity of litter-decomposition mechanisms in mushroom-forming fungi.</title>
        <authorList>
            <person name="Floudas D."/>
            <person name="Bentzer J."/>
            <person name="Ahren D."/>
            <person name="Johansson T."/>
            <person name="Persson P."/>
            <person name="Tunlid A."/>
        </authorList>
    </citation>
    <scope>NUCLEOTIDE SEQUENCE [LARGE SCALE GENOMIC DNA]</scope>
    <source>
        <strain evidence="26 27">CBS 661.87</strain>
    </source>
</reference>
<dbReference type="Gene3D" id="1.25.10.10">
    <property type="entry name" value="Leucine-rich Repeat Variant"/>
    <property type="match status" value="1"/>
</dbReference>
<dbReference type="SUPFAM" id="SSF50447">
    <property type="entry name" value="Translation proteins"/>
    <property type="match status" value="1"/>
</dbReference>
<evidence type="ECO:0000313" key="26">
    <source>
        <dbReference type="EMBL" id="KAF5385819.1"/>
    </source>
</evidence>
<feature type="binding site" evidence="22">
    <location>
        <position position="1303"/>
    </location>
    <ligand>
        <name>Zn(2+)</name>
        <dbReference type="ChEBI" id="CHEBI:29105"/>
    </ligand>
</feature>
<evidence type="ECO:0000256" key="10">
    <source>
        <dbReference type="ARBA" id="ARBA00022737"/>
    </source>
</evidence>
<dbReference type="SUPFAM" id="SSF101353">
    <property type="entry name" value="Putative anticodon-binding domain of alanyl-tRNA synthetase (AlaRS)"/>
    <property type="match status" value="1"/>
</dbReference>
<dbReference type="InterPro" id="IPR024395">
    <property type="entry name" value="CLASP_N_dom"/>
</dbReference>
<dbReference type="FunFam" id="3.30.930.10:FF:000011">
    <property type="entry name" value="Alanine--tRNA ligase, cytoplasmic"/>
    <property type="match status" value="1"/>
</dbReference>
<dbReference type="FunFam" id="2.40.30.130:FF:000004">
    <property type="entry name" value="Alanine--tRNA ligase"/>
    <property type="match status" value="1"/>
</dbReference>
<comment type="subunit">
    <text evidence="22">Monomer.</text>
</comment>
<dbReference type="InterPro" id="IPR018163">
    <property type="entry name" value="Thr/Ala-tRNA-synth_IIc_edit"/>
</dbReference>
<dbReference type="FunFam" id="3.10.310.40:FF:000003">
    <property type="entry name" value="Alanine--tRNA ligase"/>
    <property type="match status" value="1"/>
</dbReference>
<dbReference type="Pfam" id="PF02272">
    <property type="entry name" value="DHHA1"/>
    <property type="match status" value="1"/>
</dbReference>
<keyword evidence="15 22" id="KW-0694">RNA-binding</keyword>
<dbReference type="PROSITE" id="PS50077">
    <property type="entry name" value="HEAT_REPEAT"/>
    <property type="match status" value="1"/>
</dbReference>
<dbReference type="GO" id="GO:0005819">
    <property type="term" value="C:spindle"/>
    <property type="evidence" value="ECO:0007669"/>
    <property type="project" value="UniProtKB-SubCell"/>
</dbReference>
<dbReference type="SMART" id="SM01349">
    <property type="entry name" value="TOG"/>
    <property type="match status" value="1"/>
</dbReference>
<dbReference type="InterPro" id="IPR012947">
    <property type="entry name" value="tRNA_SAD"/>
</dbReference>
<dbReference type="PANTHER" id="PTHR11777">
    <property type="entry name" value="ALANYL-TRNA SYNTHETASE"/>
    <property type="match status" value="1"/>
</dbReference>
<dbReference type="InterPro" id="IPR034085">
    <property type="entry name" value="TOG"/>
</dbReference>
<feature type="compositionally biased region" description="Basic and acidic residues" evidence="24">
    <location>
        <begin position="540"/>
        <end position="550"/>
    </location>
</feature>
<evidence type="ECO:0000256" key="21">
    <source>
        <dbReference type="ARBA" id="ARBA00055137"/>
    </source>
</evidence>
<feature type="compositionally biased region" description="Low complexity" evidence="24">
    <location>
        <begin position="252"/>
        <end position="269"/>
    </location>
</feature>
<dbReference type="Pfam" id="PF07973">
    <property type="entry name" value="tRNA_SAD"/>
    <property type="match status" value="1"/>
</dbReference>
<dbReference type="InterPro" id="IPR059090">
    <property type="entry name" value="ALA1_helical"/>
</dbReference>
<evidence type="ECO:0000256" key="16">
    <source>
        <dbReference type="ARBA" id="ARBA00022917"/>
    </source>
</evidence>
<evidence type="ECO:0000313" key="27">
    <source>
        <dbReference type="Proteomes" id="UP000565441"/>
    </source>
</evidence>
<dbReference type="EC" id="6.1.1.7" evidence="22"/>
<keyword evidence="10" id="KW-0677">Repeat</keyword>
<dbReference type="GO" id="GO:0004813">
    <property type="term" value="F:alanine-tRNA ligase activity"/>
    <property type="evidence" value="ECO:0007669"/>
    <property type="project" value="UniProtKB-UniRule"/>
</dbReference>
<feature type="compositionally biased region" description="Polar residues" evidence="24">
    <location>
        <begin position="391"/>
        <end position="403"/>
    </location>
</feature>
<comment type="function">
    <text evidence="21 22">Catalyzes the attachment of alanine to tRNA(Ala) in a two-step reaction: alanine is first activated by ATP to form Ala-AMP and then transferred to the acceptor end of tRNA(Ala). Also edits incorrectly charged tRNA(Ala) via its editing domain.</text>
</comment>
<dbReference type="GO" id="GO:0051301">
    <property type="term" value="P:cell division"/>
    <property type="evidence" value="ECO:0007669"/>
    <property type="project" value="UniProtKB-KW"/>
</dbReference>
<evidence type="ECO:0000256" key="12">
    <source>
        <dbReference type="ARBA" id="ARBA00022776"/>
    </source>
</evidence>
<keyword evidence="16 22" id="KW-0648">Protein biosynthesis</keyword>
<dbReference type="InterPro" id="IPR018164">
    <property type="entry name" value="Ala-tRNA-synth_IIc_N"/>
</dbReference>
<keyword evidence="11 22" id="KW-0547">Nucleotide-binding</keyword>
<evidence type="ECO:0000256" key="9">
    <source>
        <dbReference type="ARBA" id="ARBA00022723"/>
    </source>
</evidence>
<keyword evidence="18 22" id="KW-0030">Aminoacyl-tRNA synthetase</keyword>
<dbReference type="GO" id="GO:0000049">
    <property type="term" value="F:tRNA binding"/>
    <property type="evidence" value="ECO:0007669"/>
    <property type="project" value="UniProtKB-KW"/>
</dbReference>
<feature type="binding site" evidence="22">
    <location>
        <position position="1422"/>
    </location>
    <ligand>
        <name>Zn(2+)</name>
        <dbReference type="ChEBI" id="CHEBI:29105"/>
    </ligand>
</feature>
<keyword evidence="19" id="KW-0206">Cytoskeleton</keyword>